<dbReference type="Proteomes" id="UP001162060">
    <property type="component" value="Unassembled WGS sequence"/>
</dbReference>
<dbReference type="EMBL" id="CAKLBY020000044">
    <property type="protein sequence ID" value="CAK7916489.1"/>
    <property type="molecule type" value="Genomic_DNA"/>
</dbReference>
<dbReference type="InterPro" id="IPR011249">
    <property type="entry name" value="Metalloenz_LuxS/M16"/>
</dbReference>
<reference evidence="8" key="1">
    <citation type="submission" date="2024-01" db="EMBL/GenBank/DDBJ databases">
        <authorList>
            <person name="Webb A."/>
        </authorList>
    </citation>
    <scope>NUCLEOTIDE SEQUENCE</scope>
    <source>
        <strain evidence="8">Pm1</strain>
    </source>
</reference>
<dbReference type="GO" id="GO:0004222">
    <property type="term" value="F:metalloendopeptidase activity"/>
    <property type="evidence" value="ECO:0007669"/>
    <property type="project" value="InterPro"/>
</dbReference>
<protein>
    <recommendedName>
        <fullName evidence="3">Alpha-MPP</fullName>
    </recommendedName>
    <alternativeName>
        <fullName evidence="4">Inactive zinc metalloprotease alpha</fullName>
    </alternativeName>
</protein>
<evidence type="ECO:0000256" key="4">
    <source>
        <dbReference type="ARBA" id="ARBA00032315"/>
    </source>
</evidence>
<dbReference type="PROSITE" id="PS00143">
    <property type="entry name" value="INSULINASE"/>
    <property type="match status" value="1"/>
</dbReference>
<dbReference type="InterPro" id="IPR001431">
    <property type="entry name" value="Pept_M16_Zn_BS"/>
</dbReference>
<dbReference type="AlphaFoldDB" id="A0AAV1TDA0"/>
<dbReference type="InterPro" id="IPR011765">
    <property type="entry name" value="Pept_M16_N"/>
</dbReference>
<sequence length="538" mass="58703">MLSSLRSLEPLRRAALLAARATLRRAAPSLCTLKTQVPVRALSQARAPTRSVDPAGILRPDVFPPIKSQLALDQELPGLPTLKPASQLKAPETKISLLPSGLRVISHETYGQAATLGLFIDAGSRDECDESVGVTHLLEHLGFKSTTLRSHAELVREVEDIGALTTSSSGREQIIYTIDLLRDNVEKGLELLADAILNVELLPEEMESIKAVMRIQTEELMENPQAMLQEFIHAAAYGVDKPLGRPLQCPLHKIDALTVDKVQKFRAEHFVAHKMVLAGSGVDHARLVKHAEKLFANVSVAISDTQMTTPVKRKVVEPVVYTGGLYPLSKPESEFSYAALAFPTGGWHDEDLVPICVLHTLLGGGDSFSAGGPGKGMYSRLYTSVLNRFYWVESAFAFSSIHADVGLLGIYGACIPSHTSNLVALLCNQMLGVAKQPVDAIELARAKNQLKSSVLMNLESRMILYEDIGRQLLTYGMRETPESVCVKIDRVTAADIQRVVREAMKHPPSLVYSGDIPRFPQYHQVVAGIQEGLSESAV</sequence>
<comment type="function">
    <text evidence="1">Substrate recognition and binding subunit of the essential mitochondrial processing protease (MPP), which cleaves the mitochondrial sequence off newly imported precursors proteins.</text>
</comment>
<dbReference type="Gene3D" id="3.30.830.10">
    <property type="entry name" value="Metalloenzyme, LuxS/M16 peptidase-like"/>
    <property type="match status" value="2"/>
</dbReference>
<dbReference type="SUPFAM" id="SSF63411">
    <property type="entry name" value="LuxS/MPP-like metallohydrolase"/>
    <property type="match status" value="2"/>
</dbReference>
<evidence type="ECO:0000259" key="6">
    <source>
        <dbReference type="Pfam" id="PF00675"/>
    </source>
</evidence>
<dbReference type="Pfam" id="PF05193">
    <property type="entry name" value="Peptidase_M16_C"/>
    <property type="match status" value="1"/>
</dbReference>
<evidence type="ECO:0000256" key="5">
    <source>
        <dbReference type="RuleBase" id="RU004447"/>
    </source>
</evidence>
<dbReference type="GO" id="GO:0006508">
    <property type="term" value="P:proteolysis"/>
    <property type="evidence" value="ECO:0007669"/>
    <property type="project" value="InterPro"/>
</dbReference>
<dbReference type="GO" id="GO:0046872">
    <property type="term" value="F:metal ion binding"/>
    <property type="evidence" value="ECO:0007669"/>
    <property type="project" value="InterPro"/>
</dbReference>
<comment type="caution">
    <text evidence="8">The sequence shown here is derived from an EMBL/GenBank/DDBJ whole genome shotgun (WGS) entry which is preliminary data.</text>
</comment>
<evidence type="ECO:0000256" key="2">
    <source>
        <dbReference type="ARBA" id="ARBA00007261"/>
    </source>
</evidence>
<dbReference type="InterPro" id="IPR007863">
    <property type="entry name" value="Peptidase_M16_C"/>
</dbReference>
<feature type="domain" description="Peptidase M16 C-terminal" evidence="7">
    <location>
        <begin position="257"/>
        <end position="450"/>
    </location>
</feature>
<dbReference type="PANTHER" id="PTHR11851:SF49">
    <property type="entry name" value="MITOCHONDRIAL-PROCESSING PEPTIDASE SUBUNIT ALPHA"/>
    <property type="match status" value="1"/>
</dbReference>
<dbReference type="InterPro" id="IPR050361">
    <property type="entry name" value="MPP/UQCRC_Complex"/>
</dbReference>
<evidence type="ECO:0000259" key="7">
    <source>
        <dbReference type="Pfam" id="PF05193"/>
    </source>
</evidence>
<proteinExistence type="inferred from homology"/>
<name>A0AAV1TDA0_9STRA</name>
<evidence type="ECO:0000256" key="3">
    <source>
        <dbReference type="ARBA" id="ARBA00030006"/>
    </source>
</evidence>
<dbReference type="GO" id="GO:0005739">
    <property type="term" value="C:mitochondrion"/>
    <property type="evidence" value="ECO:0007669"/>
    <property type="project" value="TreeGrafter"/>
</dbReference>
<feature type="domain" description="Peptidase M16 N-terminal" evidence="6">
    <location>
        <begin position="104"/>
        <end position="250"/>
    </location>
</feature>
<evidence type="ECO:0000313" key="9">
    <source>
        <dbReference type="Proteomes" id="UP001162060"/>
    </source>
</evidence>
<dbReference type="FunFam" id="3.30.830.10:FF:000059">
    <property type="entry name" value="Mitochondrial-processing peptidase subunit alpha-1"/>
    <property type="match status" value="1"/>
</dbReference>
<organism evidence="8 9">
    <name type="scientific">Peronospora matthiolae</name>
    <dbReference type="NCBI Taxonomy" id="2874970"/>
    <lineage>
        <taxon>Eukaryota</taxon>
        <taxon>Sar</taxon>
        <taxon>Stramenopiles</taxon>
        <taxon>Oomycota</taxon>
        <taxon>Peronosporomycetes</taxon>
        <taxon>Peronosporales</taxon>
        <taxon>Peronosporaceae</taxon>
        <taxon>Peronospora</taxon>
    </lineage>
</organism>
<dbReference type="Pfam" id="PF00675">
    <property type="entry name" value="Peptidase_M16"/>
    <property type="match status" value="1"/>
</dbReference>
<gene>
    <name evidence="8" type="ORF">PM001_LOCUS5410</name>
</gene>
<comment type="similarity">
    <text evidence="2 5">Belongs to the peptidase M16 family.</text>
</comment>
<accession>A0AAV1TDA0</accession>
<evidence type="ECO:0000313" key="8">
    <source>
        <dbReference type="EMBL" id="CAK7916489.1"/>
    </source>
</evidence>
<evidence type="ECO:0000256" key="1">
    <source>
        <dbReference type="ARBA" id="ARBA00002123"/>
    </source>
</evidence>
<dbReference type="PANTHER" id="PTHR11851">
    <property type="entry name" value="METALLOPROTEASE"/>
    <property type="match status" value="1"/>
</dbReference>